<name>A0A8K0P7G8_LADFU</name>
<evidence type="ECO:0000313" key="3">
    <source>
        <dbReference type="Proteomes" id="UP000792457"/>
    </source>
</evidence>
<dbReference type="EMBL" id="KZ308731">
    <property type="protein sequence ID" value="KAG8233614.1"/>
    <property type="molecule type" value="Genomic_DNA"/>
</dbReference>
<organism evidence="2 3">
    <name type="scientific">Ladona fulva</name>
    <name type="common">Scarce chaser dragonfly</name>
    <name type="synonym">Libellula fulva</name>
    <dbReference type="NCBI Taxonomy" id="123851"/>
    <lineage>
        <taxon>Eukaryota</taxon>
        <taxon>Metazoa</taxon>
        <taxon>Ecdysozoa</taxon>
        <taxon>Arthropoda</taxon>
        <taxon>Hexapoda</taxon>
        <taxon>Insecta</taxon>
        <taxon>Pterygota</taxon>
        <taxon>Palaeoptera</taxon>
        <taxon>Odonata</taxon>
        <taxon>Epiprocta</taxon>
        <taxon>Anisoptera</taxon>
        <taxon>Libelluloidea</taxon>
        <taxon>Libellulidae</taxon>
        <taxon>Ladona</taxon>
    </lineage>
</organism>
<feature type="region of interest" description="Disordered" evidence="1">
    <location>
        <begin position="70"/>
        <end position="93"/>
    </location>
</feature>
<dbReference type="GO" id="GO:0003676">
    <property type="term" value="F:nucleic acid binding"/>
    <property type="evidence" value="ECO:0007669"/>
    <property type="project" value="InterPro"/>
</dbReference>
<dbReference type="Proteomes" id="UP000792457">
    <property type="component" value="Unassembled WGS sequence"/>
</dbReference>
<reference evidence="2" key="1">
    <citation type="submission" date="2013-04" db="EMBL/GenBank/DDBJ databases">
        <authorList>
            <person name="Qu J."/>
            <person name="Murali S.C."/>
            <person name="Bandaranaike D."/>
            <person name="Bellair M."/>
            <person name="Blankenburg K."/>
            <person name="Chao H."/>
            <person name="Dinh H."/>
            <person name="Doddapaneni H."/>
            <person name="Downs B."/>
            <person name="Dugan-Rocha S."/>
            <person name="Elkadiri S."/>
            <person name="Gnanaolivu R.D."/>
            <person name="Hernandez B."/>
            <person name="Javaid M."/>
            <person name="Jayaseelan J.C."/>
            <person name="Lee S."/>
            <person name="Li M."/>
            <person name="Ming W."/>
            <person name="Munidasa M."/>
            <person name="Muniz J."/>
            <person name="Nguyen L."/>
            <person name="Ongeri F."/>
            <person name="Osuji N."/>
            <person name="Pu L.-L."/>
            <person name="Puazo M."/>
            <person name="Qu C."/>
            <person name="Quiroz J."/>
            <person name="Raj R."/>
            <person name="Weissenberger G."/>
            <person name="Xin Y."/>
            <person name="Zou X."/>
            <person name="Han Y."/>
            <person name="Richards S."/>
            <person name="Worley K."/>
            <person name="Muzny D."/>
            <person name="Gibbs R."/>
        </authorList>
    </citation>
    <scope>NUCLEOTIDE SEQUENCE</scope>
    <source>
        <strain evidence="2">Sampled in the wild</strain>
    </source>
</reference>
<protein>
    <submittedName>
        <fullName evidence="2">Uncharacterized protein</fullName>
    </submittedName>
</protein>
<evidence type="ECO:0000313" key="2">
    <source>
        <dbReference type="EMBL" id="KAG8233614.1"/>
    </source>
</evidence>
<feature type="compositionally biased region" description="Gly residues" evidence="1">
    <location>
        <begin position="70"/>
        <end position="87"/>
    </location>
</feature>
<comment type="caution">
    <text evidence="2">The sequence shown here is derived from an EMBL/GenBank/DDBJ whole genome shotgun (WGS) entry which is preliminary data.</text>
</comment>
<evidence type="ECO:0000256" key="1">
    <source>
        <dbReference type="SAM" id="MobiDB-lite"/>
    </source>
</evidence>
<sequence>MIQNDWRITQKRIANHIGIDLKGNHYTSDDEVKAAIASWIREKSKEFFSDGIKKLVTLWEKCVSLNGPGAAPGIGTRGSPSSGGGGPSTVIDTIFSPRINRKPRSGIFIVRSRKRSANYVSRKC</sequence>
<dbReference type="AlphaFoldDB" id="A0A8K0P7G8"/>
<dbReference type="Gene3D" id="3.30.420.10">
    <property type="entry name" value="Ribonuclease H-like superfamily/Ribonuclease H"/>
    <property type="match status" value="1"/>
</dbReference>
<gene>
    <name evidence="2" type="ORF">J437_LFUL001025</name>
</gene>
<dbReference type="InterPro" id="IPR036397">
    <property type="entry name" value="RNaseH_sf"/>
</dbReference>
<keyword evidence="3" id="KW-1185">Reference proteome</keyword>
<accession>A0A8K0P7G8</accession>
<proteinExistence type="predicted"/>
<reference evidence="2" key="2">
    <citation type="submission" date="2017-10" db="EMBL/GenBank/DDBJ databases">
        <title>Ladona fulva Genome sequencing and assembly.</title>
        <authorList>
            <person name="Murali S."/>
            <person name="Richards S."/>
            <person name="Bandaranaike D."/>
            <person name="Bellair M."/>
            <person name="Blankenburg K."/>
            <person name="Chao H."/>
            <person name="Dinh H."/>
            <person name="Doddapaneni H."/>
            <person name="Dugan-Rocha S."/>
            <person name="Elkadiri S."/>
            <person name="Gnanaolivu R."/>
            <person name="Hernandez B."/>
            <person name="Skinner E."/>
            <person name="Javaid M."/>
            <person name="Lee S."/>
            <person name="Li M."/>
            <person name="Ming W."/>
            <person name="Munidasa M."/>
            <person name="Muniz J."/>
            <person name="Nguyen L."/>
            <person name="Hughes D."/>
            <person name="Osuji N."/>
            <person name="Pu L.-L."/>
            <person name="Puazo M."/>
            <person name="Qu C."/>
            <person name="Quiroz J."/>
            <person name="Raj R."/>
            <person name="Weissenberger G."/>
            <person name="Xin Y."/>
            <person name="Zou X."/>
            <person name="Han Y."/>
            <person name="Worley K."/>
            <person name="Muzny D."/>
            <person name="Gibbs R."/>
        </authorList>
    </citation>
    <scope>NUCLEOTIDE SEQUENCE</scope>
    <source>
        <strain evidence="2">Sampled in the wild</strain>
    </source>
</reference>
<dbReference type="OrthoDB" id="616263at2759"/>